<evidence type="ECO:0000256" key="1">
    <source>
        <dbReference type="ARBA" id="ARBA00001917"/>
    </source>
</evidence>
<dbReference type="InterPro" id="IPR000659">
    <property type="entry name" value="Pyridox_Oxase"/>
</dbReference>
<dbReference type="PANTHER" id="PTHR10851">
    <property type="entry name" value="PYRIDOXINE-5-PHOSPHATE OXIDASE"/>
    <property type="match status" value="1"/>
</dbReference>
<dbReference type="OrthoDB" id="9780392at2"/>
<feature type="domain" description="Pyridoxamine 5'-phosphate oxidase N-terminal" evidence="5">
    <location>
        <begin position="41"/>
        <end position="130"/>
    </location>
</feature>
<gene>
    <name evidence="6" type="ORF">SAMN05421802_10534</name>
</gene>
<dbReference type="PANTHER" id="PTHR10851:SF0">
    <property type="entry name" value="PYRIDOXINE-5'-PHOSPHATE OXIDASE"/>
    <property type="match status" value="1"/>
</dbReference>
<dbReference type="GO" id="GO:0008615">
    <property type="term" value="P:pyridoxine biosynthetic process"/>
    <property type="evidence" value="ECO:0007669"/>
    <property type="project" value="InterPro"/>
</dbReference>
<evidence type="ECO:0000313" key="7">
    <source>
        <dbReference type="Proteomes" id="UP000185547"/>
    </source>
</evidence>
<reference evidence="6 7" key="1">
    <citation type="submission" date="2017-01" db="EMBL/GenBank/DDBJ databases">
        <authorList>
            <person name="Varghese N."/>
            <person name="Submissions S."/>
        </authorList>
    </citation>
    <scope>NUCLEOTIDE SEQUENCE [LARGE SCALE GENOMIC DNA]</scope>
    <source>
        <strain evidence="6 7">DSM 44280</strain>
    </source>
</reference>
<evidence type="ECO:0000259" key="5">
    <source>
        <dbReference type="Pfam" id="PF01243"/>
    </source>
</evidence>
<organism evidence="6 7">
    <name type="scientific">Corynebacterium afermentans</name>
    <dbReference type="NCBI Taxonomy" id="38286"/>
    <lineage>
        <taxon>Bacteria</taxon>
        <taxon>Bacillati</taxon>
        <taxon>Actinomycetota</taxon>
        <taxon>Actinomycetes</taxon>
        <taxon>Mycobacteriales</taxon>
        <taxon>Corynebacteriaceae</taxon>
        <taxon>Corynebacterium</taxon>
    </lineage>
</organism>
<evidence type="ECO:0000256" key="3">
    <source>
        <dbReference type="ARBA" id="ARBA00022643"/>
    </source>
</evidence>
<proteinExistence type="predicted"/>
<dbReference type="InterPro" id="IPR011576">
    <property type="entry name" value="Pyridox_Oxase_N"/>
</dbReference>
<accession>A0A9X8WGW1</accession>
<comment type="caution">
    <text evidence="6">The sequence shown here is derived from an EMBL/GenBank/DDBJ whole genome shotgun (WGS) entry which is preliminary data.</text>
</comment>
<protein>
    <submittedName>
        <fullName evidence="6">Pyridoxamine 5'-phosphate oxidase</fullName>
    </submittedName>
</protein>
<comment type="cofactor">
    <cofactor evidence="1">
        <name>FMN</name>
        <dbReference type="ChEBI" id="CHEBI:58210"/>
    </cofactor>
</comment>
<name>A0A9X8WGW1_9CORY</name>
<dbReference type="GO" id="GO:0004733">
    <property type="term" value="F:pyridoxamine phosphate oxidase activity"/>
    <property type="evidence" value="ECO:0007669"/>
    <property type="project" value="InterPro"/>
</dbReference>
<keyword evidence="2" id="KW-0285">Flavoprotein</keyword>
<dbReference type="Pfam" id="PF01243">
    <property type="entry name" value="PNPOx_N"/>
    <property type="match status" value="1"/>
</dbReference>
<evidence type="ECO:0000313" key="6">
    <source>
        <dbReference type="EMBL" id="SIQ04854.1"/>
    </source>
</evidence>
<dbReference type="EMBL" id="FTMH01000005">
    <property type="protein sequence ID" value="SIQ04854.1"/>
    <property type="molecule type" value="Genomic_DNA"/>
</dbReference>
<dbReference type="Gene3D" id="2.30.110.10">
    <property type="entry name" value="Electron Transport, Fmn-binding Protein, Chain A"/>
    <property type="match status" value="1"/>
</dbReference>
<sequence>MVYLSRDYIGELETSQAPIVAPDFTSLPRDPNELFAAWFMEAVEAGMLDVSATAVATVDKHGHPDARIMDLLHLDSDGFHFGTGKNTAKVQQLETTWAAALTFWWQPLRRSVRVKGIAHRKVDGERFNLWCVKPHHFEFFYLWEDRLKTDRVVYQCDDTDFWDRIRIMDN</sequence>
<dbReference type="SUPFAM" id="SSF50475">
    <property type="entry name" value="FMN-binding split barrel"/>
    <property type="match status" value="1"/>
</dbReference>
<evidence type="ECO:0000256" key="2">
    <source>
        <dbReference type="ARBA" id="ARBA00022630"/>
    </source>
</evidence>
<keyword evidence="7" id="KW-1185">Reference proteome</keyword>
<dbReference type="AlphaFoldDB" id="A0A9X8WGW1"/>
<keyword evidence="3" id="KW-0288">FMN</keyword>
<dbReference type="RefSeq" id="WP_063937474.1">
    <property type="nucleotide sequence ID" value="NZ_FTMH01000005.1"/>
</dbReference>
<dbReference type="GO" id="GO:0010181">
    <property type="term" value="F:FMN binding"/>
    <property type="evidence" value="ECO:0007669"/>
    <property type="project" value="InterPro"/>
</dbReference>
<dbReference type="InterPro" id="IPR012349">
    <property type="entry name" value="Split_barrel_FMN-bd"/>
</dbReference>
<evidence type="ECO:0000256" key="4">
    <source>
        <dbReference type="ARBA" id="ARBA00023002"/>
    </source>
</evidence>
<keyword evidence="4" id="KW-0560">Oxidoreductase</keyword>
<dbReference type="Proteomes" id="UP000185547">
    <property type="component" value="Unassembled WGS sequence"/>
</dbReference>